<evidence type="ECO:0000313" key="2">
    <source>
        <dbReference type="EMBL" id="KAG0149135.1"/>
    </source>
</evidence>
<feature type="compositionally biased region" description="Basic and acidic residues" evidence="1">
    <location>
        <begin position="702"/>
        <end position="712"/>
    </location>
</feature>
<proteinExistence type="predicted"/>
<feature type="compositionally biased region" description="Polar residues" evidence="1">
    <location>
        <begin position="613"/>
        <end position="626"/>
    </location>
</feature>
<feature type="compositionally biased region" description="Polar residues" evidence="1">
    <location>
        <begin position="103"/>
        <end position="133"/>
    </location>
</feature>
<evidence type="ECO:0000313" key="3">
    <source>
        <dbReference type="Proteomes" id="UP000886653"/>
    </source>
</evidence>
<evidence type="ECO:0000256" key="1">
    <source>
        <dbReference type="SAM" id="MobiDB-lite"/>
    </source>
</evidence>
<comment type="caution">
    <text evidence="2">The sequence shown here is derived from an EMBL/GenBank/DDBJ whole genome shotgun (WGS) entry which is preliminary data.</text>
</comment>
<name>A0A9P6NTC3_9BASI</name>
<feature type="compositionally biased region" description="Low complexity" evidence="1">
    <location>
        <begin position="291"/>
        <end position="303"/>
    </location>
</feature>
<feature type="region of interest" description="Disordered" evidence="1">
    <location>
        <begin position="496"/>
        <end position="533"/>
    </location>
</feature>
<feature type="region of interest" description="Disordered" evidence="1">
    <location>
        <begin position="564"/>
        <end position="646"/>
    </location>
</feature>
<feature type="compositionally biased region" description="Low complexity" evidence="1">
    <location>
        <begin position="196"/>
        <end position="207"/>
    </location>
</feature>
<keyword evidence="3" id="KW-1185">Reference proteome</keyword>
<dbReference type="AlphaFoldDB" id="A0A9P6NTC3"/>
<feature type="compositionally biased region" description="Low complexity" evidence="1">
    <location>
        <begin position="143"/>
        <end position="160"/>
    </location>
</feature>
<dbReference type="Proteomes" id="UP000886653">
    <property type="component" value="Unassembled WGS sequence"/>
</dbReference>
<organism evidence="2 3">
    <name type="scientific">Cronartium quercuum f. sp. fusiforme G11</name>
    <dbReference type="NCBI Taxonomy" id="708437"/>
    <lineage>
        <taxon>Eukaryota</taxon>
        <taxon>Fungi</taxon>
        <taxon>Dikarya</taxon>
        <taxon>Basidiomycota</taxon>
        <taxon>Pucciniomycotina</taxon>
        <taxon>Pucciniomycetes</taxon>
        <taxon>Pucciniales</taxon>
        <taxon>Coleosporiaceae</taxon>
        <taxon>Cronartium</taxon>
    </lineage>
</organism>
<feature type="region of interest" description="Disordered" evidence="1">
    <location>
        <begin position="1"/>
        <end position="207"/>
    </location>
</feature>
<feature type="compositionally biased region" description="Low complexity" evidence="1">
    <location>
        <begin position="501"/>
        <end position="514"/>
    </location>
</feature>
<feature type="region of interest" description="Disordered" evidence="1">
    <location>
        <begin position="659"/>
        <end position="743"/>
    </location>
</feature>
<gene>
    <name evidence="2" type="ORF">CROQUDRAFT_669413</name>
</gene>
<protein>
    <submittedName>
        <fullName evidence="2">Uncharacterized protein</fullName>
    </submittedName>
</protein>
<feature type="region of interest" description="Disordered" evidence="1">
    <location>
        <begin position="254"/>
        <end position="315"/>
    </location>
</feature>
<feature type="compositionally biased region" description="Polar residues" evidence="1">
    <location>
        <begin position="36"/>
        <end position="49"/>
    </location>
</feature>
<dbReference type="EMBL" id="MU167230">
    <property type="protein sequence ID" value="KAG0149135.1"/>
    <property type="molecule type" value="Genomic_DNA"/>
</dbReference>
<reference evidence="2" key="1">
    <citation type="submission" date="2013-11" db="EMBL/GenBank/DDBJ databases">
        <title>Genome sequence of the fusiform rust pathogen reveals effectors for host alternation and coevolution with pine.</title>
        <authorList>
            <consortium name="DOE Joint Genome Institute"/>
            <person name="Smith K."/>
            <person name="Pendleton A."/>
            <person name="Kubisiak T."/>
            <person name="Anderson C."/>
            <person name="Salamov A."/>
            <person name="Aerts A."/>
            <person name="Riley R."/>
            <person name="Clum A."/>
            <person name="Lindquist E."/>
            <person name="Ence D."/>
            <person name="Campbell M."/>
            <person name="Kronenberg Z."/>
            <person name="Feau N."/>
            <person name="Dhillon B."/>
            <person name="Hamelin R."/>
            <person name="Burleigh J."/>
            <person name="Smith J."/>
            <person name="Yandell M."/>
            <person name="Nelson C."/>
            <person name="Grigoriev I."/>
            <person name="Davis J."/>
        </authorList>
    </citation>
    <scope>NUCLEOTIDE SEQUENCE</scope>
    <source>
        <strain evidence="2">G11</strain>
    </source>
</reference>
<sequence>MATATPPAVPLPKRPPFNRETKSLIDSLGGGVESITPRSSRTARNSNPVSPLPSPASSRFRIPSRRRLRKEAEDRPSPGSACSEPLISASSSSVVENPLAASHQPSNPPTCASTPSLLTPKSASQSTLAQSPISHPKRKRNAAKSSSSRRPGSDSSLSDLSDSELGNRPKKKASYTHLRPMPNSSGLALPPPVPTRPHSTPPTTVTLPLPKIQLSLDQPALKPQRLILKPPLPQPSCSGSSLSTTVPLLAPLPIPTLSIPPKSDSIKTSSLKGKGKALQVPLLKGPKRSGKSSTLRSRSTSHTPRSRRLTDLQKQEIEQKRTKLLASLDEEEAMIRSSSHPLLVELQANIDRGRLLKLRQAQLRHEALKAYLARQHEEQEERIWSTWTDEKVKLRSELLLKCQLQLARAPFDFVMSNDTSNLQAMFHLTPLPIPAPFVRDVSHTISADSVVAGLERQRVKNHATWILPSAAIESDLALLRGASDLGHTDGQIHAKMQADPAASSNSTRAATSFTQLESRVKNSPDPLPTPSSSQVQLQFALAVDHAAAPITNVSSSLPFPTSLTNVPEARPKTHPSKSSSVKSVRSRNRAKGTQSTEPSTDGPRRRSSRQHAKQLSNPPSSSTSIEPQPEKANHLRASRPVSSSQDDIRGVIHSWAFPEAARHSPATASQSPSPSSSRTRALEPHLDHPSTPKRSGPTSHPELSERGPHDPARTPSHTHVPSGLAYKTHSPVNYPSSSTHRHPPARAMTRWVFDDAKVPNRLSSGPTDPALAYAPSYLYPTRHTEHTPNESSRPYPSFEQYQAQHFDSIDVNGCGLKRRRPGDMVSYSMGVEQQSMGPQVRTLAEQGKLV</sequence>
<accession>A0A9P6NTC3</accession>
<feature type="compositionally biased region" description="Low complexity" evidence="1">
    <location>
        <begin position="664"/>
        <end position="679"/>
    </location>
</feature>
<dbReference type="OrthoDB" id="2507799at2759"/>
<feature type="compositionally biased region" description="Basic and acidic residues" evidence="1">
    <location>
        <begin position="680"/>
        <end position="690"/>
    </location>
</feature>